<reference evidence="14" key="1">
    <citation type="submission" date="2023-07" db="EMBL/GenBank/DDBJ databases">
        <title>A chromosome-level genome assembly of Lolium multiflorum.</title>
        <authorList>
            <person name="Chen Y."/>
            <person name="Copetti D."/>
            <person name="Kolliker R."/>
            <person name="Studer B."/>
        </authorList>
    </citation>
    <scope>NUCLEOTIDE SEQUENCE</scope>
    <source>
        <strain evidence="14">02402/16</strain>
        <tissue evidence="14">Leaf</tissue>
    </source>
</reference>
<feature type="region of interest" description="Disordered" evidence="10">
    <location>
        <begin position="2095"/>
        <end position="2140"/>
    </location>
</feature>
<evidence type="ECO:0000256" key="6">
    <source>
        <dbReference type="ARBA" id="ARBA00022801"/>
    </source>
</evidence>
<sequence>MPPRAKLSKHTASMATEDLKLSEWERSKISNQDTNLLKKLGFMKKKEALRFPGEESFPTQGIGFRVTFIDHLIRGLSAPIHEFLRGLLFIYGLQLHQLTPNSILHISIFITLCECFLGTHPNWALWKRIFLVRRNNSHNTAYNVGGVVICVRPDVEYFDVKFPDSVQGWRKKWLYIRKEDINSQEYNIAPFNVSEKTLRRRLWDAEATDEEKLATEALMKRIHELQNIRGKELSDVDRVSKDLPDKDLEKLVRKISSLSKKDAIPTSCRMVPYSGTNALPQPLMQPFINLGTQFIGYRNTVNGLKEALLAADKRADDLAVKLKESEAAREKPEKDASSIEDLQKRLHKAETALSDKITQQIAREENLISRLESLNRRFVRKMSQDFELQKPEDDRLLDALSLLEIHGDLVRRSIFDAQTAFSRLFSYFFPKTKQPDTFAALAKSFVPQDLGLALRQENLKIGVEGTIALVAESQKASTGQRYQEETSIARGEEQLDMKTDVKMAVKLDMELDMKISHGRAREEREACARGEEEVQAGRTRDNKIVNQENKNSADIITWREYEALRNEMRREFRTNDDELKSTVDEIKQTLDATNVTVTGLSDQMTDIQRNIADMRLAIENLTVLQQQQQEDDDDPELEDDAHNARGAPRGHRPRGWVPLGRNGRGQDEEDGLGKPKFSIPKFEGGADVEEYLTWELKIEKLWSLHPHYSEDRKIKLASSEFDGYALRWWDSLIRNLDEDGAQPIRTWRAMKEAMTSRFVPTNYMRNIFDKLTLLRQGVKTVDEYYMEMEMLMQRGRVRESLEMTMQRFLNGLKYDVKGIVRHYTYTNMNQLLHHAREAESQLAEEAKVKGRATGAGRFTPRAPSTAPAPSTRSAPYSTPPSKPVSNVSNAKKSESAASTSGSGASTTRNRDMLCHTCGGKGHFKRDCPNRKVMFINEDNEYETGDDADPNAPDNDDYDTDGEDAYPSDARTIVVSQRALNVLPSASTQRCNLFQTKALVGPDKACKVIIDGGSCRNLASKELCTKLKLKYLPHPHPYYIQWLSDNGEMKVNHMVRVEFAIGPYKDCIDFDVVPMTEFGDVFPEEVPAGLPPLRGIEHQIDLIPGASLPNRAPYRTNPEETKEIQKQVQALLDKGYIRISLSPCAVPVILVPKKDGTWRMCVDCRAINNITIRYRHPIPRLEDMLDELSGAAVFSKIDLRSGYHQIRMKEGDEWKTAFKTKFGLYEWLVMPFGLTNAPSTFMRLMNHVLREFIGKFVVVYFDDILIYSRNESDHTIHIRHVLQVLRDNQLYGNLEKCTFCKDKVIFLGYVVSKHGVEVDVSKIEAIQNWPTPMNVSQVRSFHGLAGFYRRFVPNFSTIAAPLNDLTKKGVVFEWGAAQDHAFDELKRLLTSAPLLALPDFNKQFEIECDASGIGIGGVLMQEGRPIAYFSEKLSGAKLNYPIYDKELYALIRVLEVWQHYLWPKEFIIHSDHEALKYLKAQSTLHKRLAKWVEFIESFPYIIKHKKGKDNIVADALSRKNMLLTQLDVKIPGLEILCDLYATDHDFAEPYRLCALGKAWEKYHIHDGFLFRANKLCVPESSVRLLLLQESHAGGLMGHFGREKTLLMLADHFYWPKMRRDVDRYVRRCITCNKSKSKLKPHGLYTPLPAPTTPWEDISMDFVLGLPRTKRGHDSIFVVVDRFSKMSHFIACHKSDDASHIANLFFREIVRLHGVPKTIVSDRDVKFMSYFWKTLWRKLGTKLLFSTTCHPQTDGQTEVVNRTLSQLLRSMIKKNLKEWEECLPHVEFAYNRAVHSTTELCPFEVVYGFKPITPLDLLPLPIHERVNMEASKRADYVKKIHEKTKELIEKKGKSNAARMNKKRKEMLFKPGDLVWVHFRKDRFPKLRKSKLKPRGAGPYKVLAKINDNAYSIDLPEDEFGVSNSFNVGGDDEDIPTSLLPPSLPTEDEPAVKLKSNEVRIGPMTRARAKLLKQQVNLYQEETSIARGEEQLDMKTDVKMAVKLDMELDMKISHGRAREEREACARGEEEVQAGPEPELEYGMEFEYLFGVPDEIPDITRSSGMVRRIRFIYRKSYSKFGNDPVHLWQVLEGSRKVRKKRTMEGGVPEGLHKLGQPNPRGESPRWTSPQGGRPPPSWKGGSPT</sequence>
<keyword evidence="15" id="KW-1185">Reference proteome</keyword>
<dbReference type="GO" id="GO:0003676">
    <property type="term" value="F:nucleic acid binding"/>
    <property type="evidence" value="ECO:0007669"/>
    <property type="project" value="InterPro"/>
</dbReference>
<organism evidence="14 15">
    <name type="scientific">Lolium multiflorum</name>
    <name type="common">Italian ryegrass</name>
    <name type="synonym">Lolium perenne subsp. multiflorum</name>
    <dbReference type="NCBI Taxonomy" id="4521"/>
    <lineage>
        <taxon>Eukaryota</taxon>
        <taxon>Viridiplantae</taxon>
        <taxon>Streptophyta</taxon>
        <taxon>Embryophyta</taxon>
        <taxon>Tracheophyta</taxon>
        <taxon>Spermatophyta</taxon>
        <taxon>Magnoliopsida</taxon>
        <taxon>Liliopsida</taxon>
        <taxon>Poales</taxon>
        <taxon>Poaceae</taxon>
        <taxon>BOP clade</taxon>
        <taxon>Pooideae</taxon>
        <taxon>Poodae</taxon>
        <taxon>Poeae</taxon>
        <taxon>Poeae Chloroplast Group 2 (Poeae type)</taxon>
        <taxon>Loliodinae</taxon>
        <taxon>Loliinae</taxon>
        <taxon>Lolium</taxon>
    </lineage>
</organism>
<evidence type="ECO:0000256" key="3">
    <source>
        <dbReference type="ARBA" id="ARBA00022695"/>
    </source>
</evidence>
<dbReference type="GO" id="GO:0004519">
    <property type="term" value="F:endonuclease activity"/>
    <property type="evidence" value="ECO:0007669"/>
    <property type="project" value="UniProtKB-KW"/>
</dbReference>
<dbReference type="FunFam" id="1.10.340.70:FF:000001">
    <property type="entry name" value="Retrovirus-related Pol polyprotein from transposon gypsy-like Protein"/>
    <property type="match status" value="1"/>
</dbReference>
<dbReference type="GO" id="GO:0008233">
    <property type="term" value="F:peptidase activity"/>
    <property type="evidence" value="ECO:0007669"/>
    <property type="project" value="UniProtKB-KW"/>
</dbReference>
<keyword evidence="1" id="KW-0645">Protease</keyword>
<dbReference type="InterPro" id="IPR001584">
    <property type="entry name" value="Integrase_cat-core"/>
</dbReference>
<dbReference type="InterPro" id="IPR036875">
    <property type="entry name" value="Znf_CCHC_sf"/>
</dbReference>
<dbReference type="Pfam" id="PF17917">
    <property type="entry name" value="RT_RNaseH"/>
    <property type="match status" value="1"/>
</dbReference>
<dbReference type="Gene3D" id="3.30.70.270">
    <property type="match status" value="2"/>
</dbReference>
<comment type="caution">
    <text evidence="14">The sequence shown here is derived from an EMBL/GenBank/DDBJ whole genome shotgun (WGS) entry which is preliminary data.</text>
</comment>
<evidence type="ECO:0000259" key="11">
    <source>
        <dbReference type="PROSITE" id="PS50158"/>
    </source>
</evidence>
<dbReference type="SUPFAM" id="SSF57756">
    <property type="entry name" value="Retrovirus zinc finger-like domains"/>
    <property type="match status" value="1"/>
</dbReference>
<feature type="domain" description="Reverse transcriptase" evidence="12">
    <location>
        <begin position="1131"/>
        <end position="1310"/>
    </location>
</feature>
<dbReference type="SMART" id="SM00343">
    <property type="entry name" value="ZnF_C2HC"/>
    <property type="match status" value="1"/>
</dbReference>
<dbReference type="Pfam" id="PF03732">
    <property type="entry name" value="Retrotrans_gag"/>
    <property type="match status" value="1"/>
</dbReference>
<dbReference type="SUPFAM" id="SSF56672">
    <property type="entry name" value="DNA/RNA polymerases"/>
    <property type="match status" value="1"/>
</dbReference>
<dbReference type="PROSITE" id="PS50994">
    <property type="entry name" value="INTEGRASE"/>
    <property type="match status" value="1"/>
</dbReference>
<gene>
    <name evidence="14" type="ORF">QYE76_044343</name>
</gene>
<keyword evidence="4" id="KW-0540">Nuclease</keyword>
<dbReference type="Gene3D" id="3.30.420.10">
    <property type="entry name" value="Ribonuclease H-like superfamily/Ribonuclease H"/>
    <property type="match status" value="1"/>
</dbReference>
<evidence type="ECO:0000256" key="4">
    <source>
        <dbReference type="ARBA" id="ARBA00022722"/>
    </source>
</evidence>
<keyword evidence="3" id="KW-0548">Nucleotidyltransferase</keyword>
<keyword evidence="9" id="KW-0175">Coiled coil</keyword>
<dbReference type="Pfam" id="PF00098">
    <property type="entry name" value="zf-CCHC"/>
    <property type="match status" value="1"/>
</dbReference>
<feature type="domain" description="Integrase catalytic" evidence="13">
    <location>
        <begin position="1648"/>
        <end position="1808"/>
    </location>
</feature>
<dbReference type="PROSITE" id="PS50878">
    <property type="entry name" value="RT_POL"/>
    <property type="match status" value="1"/>
</dbReference>
<dbReference type="FunFam" id="3.30.70.270:FF:000020">
    <property type="entry name" value="Transposon Tf2-6 polyprotein-like Protein"/>
    <property type="match status" value="1"/>
</dbReference>
<accession>A0AAD8TIF9</accession>
<protein>
    <recommendedName>
        <fullName evidence="16">Reverse transcriptase</fullName>
    </recommendedName>
</protein>
<dbReference type="FunFam" id="3.10.10.10:FF:000007">
    <property type="entry name" value="Retrovirus-related Pol polyprotein from transposon 17.6-like Protein"/>
    <property type="match status" value="1"/>
</dbReference>
<keyword evidence="2" id="KW-0808">Transferase</keyword>
<dbReference type="CDD" id="cd00303">
    <property type="entry name" value="retropepsin_like"/>
    <property type="match status" value="1"/>
</dbReference>
<evidence type="ECO:0000256" key="7">
    <source>
        <dbReference type="ARBA" id="ARBA00022918"/>
    </source>
</evidence>
<dbReference type="SUPFAM" id="SSF53098">
    <property type="entry name" value="Ribonuclease H-like"/>
    <property type="match status" value="1"/>
</dbReference>
<feature type="compositionally biased region" description="Acidic residues" evidence="10">
    <location>
        <begin position="629"/>
        <end position="639"/>
    </location>
</feature>
<evidence type="ECO:0000313" key="14">
    <source>
        <dbReference type="EMBL" id="KAK1683495.1"/>
    </source>
</evidence>
<feature type="region of interest" description="Disordered" evidence="10">
    <location>
        <begin position="842"/>
        <end position="910"/>
    </location>
</feature>
<dbReference type="Gene3D" id="3.10.10.10">
    <property type="entry name" value="HIV Type 1 Reverse Transcriptase, subunit A, domain 1"/>
    <property type="match status" value="1"/>
</dbReference>
<dbReference type="Pfam" id="PF17921">
    <property type="entry name" value="Integrase_H2C2"/>
    <property type="match status" value="1"/>
</dbReference>
<dbReference type="PANTHER" id="PTHR35046">
    <property type="entry name" value="ZINC KNUCKLE (CCHC-TYPE) FAMILY PROTEIN"/>
    <property type="match status" value="1"/>
</dbReference>
<evidence type="ECO:0000256" key="9">
    <source>
        <dbReference type="SAM" id="Coils"/>
    </source>
</evidence>
<dbReference type="Pfam" id="PF00078">
    <property type="entry name" value="RVT_1"/>
    <property type="match status" value="1"/>
</dbReference>
<evidence type="ECO:0000256" key="2">
    <source>
        <dbReference type="ARBA" id="ARBA00022679"/>
    </source>
</evidence>
<dbReference type="GO" id="GO:0006508">
    <property type="term" value="P:proteolysis"/>
    <property type="evidence" value="ECO:0007669"/>
    <property type="project" value="UniProtKB-KW"/>
</dbReference>
<evidence type="ECO:0000256" key="8">
    <source>
        <dbReference type="PROSITE-ProRule" id="PRU00047"/>
    </source>
</evidence>
<dbReference type="GO" id="GO:0015074">
    <property type="term" value="P:DNA integration"/>
    <property type="evidence" value="ECO:0007669"/>
    <property type="project" value="InterPro"/>
</dbReference>
<dbReference type="PANTHER" id="PTHR35046:SF9">
    <property type="entry name" value="RNA-DIRECTED DNA POLYMERASE"/>
    <property type="match status" value="1"/>
</dbReference>
<keyword evidence="5" id="KW-0255">Endonuclease</keyword>
<dbReference type="Gene3D" id="1.10.340.70">
    <property type="match status" value="1"/>
</dbReference>
<dbReference type="CDD" id="cd01647">
    <property type="entry name" value="RT_LTR"/>
    <property type="match status" value="1"/>
</dbReference>
<evidence type="ECO:0000256" key="5">
    <source>
        <dbReference type="ARBA" id="ARBA00022759"/>
    </source>
</evidence>
<dbReference type="CDD" id="cd09274">
    <property type="entry name" value="RNase_HI_RT_Ty3"/>
    <property type="match status" value="1"/>
</dbReference>
<evidence type="ECO:0000313" key="15">
    <source>
        <dbReference type="Proteomes" id="UP001231189"/>
    </source>
</evidence>
<keyword evidence="8" id="KW-0863">Zinc-finger</keyword>
<dbReference type="InterPro" id="IPR036397">
    <property type="entry name" value="RNaseH_sf"/>
</dbReference>
<dbReference type="GO" id="GO:0008270">
    <property type="term" value="F:zinc ion binding"/>
    <property type="evidence" value="ECO:0007669"/>
    <property type="project" value="UniProtKB-KW"/>
</dbReference>
<dbReference type="InterPro" id="IPR001878">
    <property type="entry name" value="Znf_CCHC"/>
</dbReference>
<evidence type="ECO:0000256" key="1">
    <source>
        <dbReference type="ARBA" id="ARBA00022670"/>
    </source>
</evidence>
<name>A0AAD8TIF9_LOLMU</name>
<feature type="region of interest" description="Disordered" evidence="10">
    <location>
        <begin position="940"/>
        <end position="961"/>
    </location>
</feature>
<keyword evidence="6" id="KW-0378">Hydrolase</keyword>
<dbReference type="EMBL" id="JAUUTY010000002">
    <property type="protein sequence ID" value="KAK1683495.1"/>
    <property type="molecule type" value="Genomic_DNA"/>
</dbReference>
<dbReference type="InterPro" id="IPR007321">
    <property type="entry name" value="Transposase_28"/>
</dbReference>
<dbReference type="Pfam" id="PF04195">
    <property type="entry name" value="Transposase_28"/>
    <property type="match status" value="1"/>
</dbReference>
<feature type="domain" description="CCHC-type" evidence="11">
    <location>
        <begin position="914"/>
        <end position="929"/>
    </location>
</feature>
<dbReference type="InterPro" id="IPR043502">
    <property type="entry name" value="DNA/RNA_pol_sf"/>
</dbReference>
<dbReference type="InterPro" id="IPR005162">
    <property type="entry name" value="Retrotrans_gag_dom"/>
</dbReference>
<feature type="coiled-coil region" evidence="9">
    <location>
        <begin position="339"/>
        <end position="374"/>
    </location>
</feature>
<keyword evidence="8" id="KW-0862">Zinc</keyword>
<evidence type="ECO:0000256" key="10">
    <source>
        <dbReference type="SAM" id="MobiDB-lite"/>
    </source>
</evidence>
<keyword evidence="8" id="KW-0479">Metal-binding</keyword>
<proteinExistence type="predicted"/>
<dbReference type="InterPro" id="IPR041588">
    <property type="entry name" value="Integrase_H2C2"/>
</dbReference>
<dbReference type="InterPro" id="IPR000477">
    <property type="entry name" value="RT_dom"/>
</dbReference>
<evidence type="ECO:0008006" key="16">
    <source>
        <dbReference type="Google" id="ProtNLM"/>
    </source>
</evidence>
<dbReference type="PROSITE" id="PS50158">
    <property type="entry name" value="ZF_CCHC"/>
    <property type="match status" value="1"/>
</dbReference>
<dbReference type="Gene3D" id="3.10.20.370">
    <property type="match status" value="1"/>
</dbReference>
<dbReference type="GO" id="GO:0003964">
    <property type="term" value="F:RNA-directed DNA polymerase activity"/>
    <property type="evidence" value="ECO:0007669"/>
    <property type="project" value="UniProtKB-KW"/>
</dbReference>
<dbReference type="Gene3D" id="4.10.60.10">
    <property type="entry name" value="Zinc finger, CCHC-type"/>
    <property type="match status" value="1"/>
</dbReference>
<dbReference type="InterPro" id="IPR056924">
    <property type="entry name" value="SH3_Tf2-1"/>
</dbReference>
<feature type="compositionally biased region" description="Low complexity" evidence="10">
    <location>
        <begin position="884"/>
        <end position="906"/>
    </location>
</feature>
<evidence type="ECO:0000259" key="13">
    <source>
        <dbReference type="PROSITE" id="PS50994"/>
    </source>
</evidence>
<dbReference type="InterPro" id="IPR012337">
    <property type="entry name" value="RNaseH-like_sf"/>
</dbReference>
<dbReference type="Pfam" id="PF24626">
    <property type="entry name" value="SH3_Tf2-1"/>
    <property type="match status" value="1"/>
</dbReference>
<dbReference type="InterPro" id="IPR043128">
    <property type="entry name" value="Rev_trsase/Diguanyl_cyclase"/>
</dbReference>
<feature type="compositionally biased region" description="Low complexity" evidence="10">
    <location>
        <begin position="859"/>
        <end position="876"/>
    </location>
</feature>
<evidence type="ECO:0000259" key="12">
    <source>
        <dbReference type="PROSITE" id="PS50878"/>
    </source>
</evidence>
<keyword evidence="7" id="KW-0695">RNA-directed DNA polymerase</keyword>
<dbReference type="Proteomes" id="UP001231189">
    <property type="component" value="Unassembled WGS sequence"/>
</dbReference>
<dbReference type="InterPro" id="IPR041373">
    <property type="entry name" value="RT_RNaseH"/>
</dbReference>
<feature type="region of interest" description="Disordered" evidence="10">
    <location>
        <begin position="626"/>
        <end position="678"/>
    </location>
</feature>
<dbReference type="FunFam" id="3.30.420.10:FF:000032">
    <property type="entry name" value="Retrovirus-related Pol polyprotein from transposon 297-like Protein"/>
    <property type="match status" value="1"/>
</dbReference>